<comment type="caution">
    <text evidence="2">The sequence shown here is derived from an EMBL/GenBank/DDBJ whole genome shotgun (WGS) entry which is preliminary data.</text>
</comment>
<evidence type="ECO:0000313" key="3">
    <source>
        <dbReference type="Proteomes" id="UP000822476"/>
    </source>
</evidence>
<protein>
    <submittedName>
        <fullName evidence="2">Uncharacterized protein</fullName>
    </submittedName>
</protein>
<evidence type="ECO:0000313" key="2">
    <source>
        <dbReference type="EMBL" id="KAF7245075.1"/>
    </source>
</evidence>
<keyword evidence="1" id="KW-0732">Signal</keyword>
<feature type="signal peptide" evidence="1">
    <location>
        <begin position="1"/>
        <end position="20"/>
    </location>
</feature>
<name>A0A8S9YNW9_9TREM</name>
<dbReference type="SUPFAM" id="SSF49785">
    <property type="entry name" value="Galactose-binding domain-like"/>
    <property type="match status" value="1"/>
</dbReference>
<dbReference type="AlphaFoldDB" id="A0A8S9YNW9"/>
<accession>A0A8S9YNW9</accession>
<proteinExistence type="predicted"/>
<dbReference type="EMBL" id="JTDE01006214">
    <property type="protein sequence ID" value="KAF7245075.1"/>
    <property type="molecule type" value="Genomic_DNA"/>
</dbReference>
<dbReference type="InterPro" id="IPR008979">
    <property type="entry name" value="Galactose-bd-like_sf"/>
</dbReference>
<feature type="chain" id="PRO_5035846651" evidence="1">
    <location>
        <begin position="21"/>
        <end position="122"/>
    </location>
</feature>
<dbReference type="OrthoDB" id="6267726at2759"/>
<organism evidence="2 3">
    <name type="scientific">Paragonimus skrjabini miyazakii</name>
    <dbReference type="NCBI Taxonomy" id="59628"/>
    <lineage>
        <taxon>Eukaryota</taxon>
        <taxon>Metazoa</taxon>
        <taxon>Spiralia</taxon>
        <taxon>Lophotrochozoa</taxon>
        <taxon>Platyhelminthes</taxon>
        <taxon>Trematoda</taxon>
        <taxon>Digenea</taxon>
        <taxon>Plagiorchiida</taxon>
        <taxon>Troglotremata</taxon>
        <taxon>Troglotrematidae</taxon>
        <taxon>Paragonimus</taxon>
    </lineage>
</organism>
<keyword evidence="3" id="KW-1185">Reference proteome</keyword>
<evidence type="ECO:0000256" key="1">
    <source>
        <dbReference type="SAM" id="SignalP"/>
    </source>
</evidence>
<gene>
    <name evidence="2" type="ORF">EG68_09891</name>
</gene>
<sequence length="122" mass="14047">MLVITILKFILPFLIQKATCMLIFVDILPHKPVDLCILLFWCLGQVRIKENNVALRKTVYGLENLIENLVDGNYWTTPFPLSNEYRAAFFVDLGAVYKLSSIHLYGQGNQYEGEIEQNSLTY</sequence>
<reference evidence="2" key="1">
    <citation type="submission" date="2019-07" db="EMBL/GenBank/DDBJ databases">
        <title>Annotation for the trematode Paragonimus miyazaki's.</title>
        <authorList>
            <person name="Choi Y.-J."/>
        </authorList>
    </citation>
    <scope>NUCLEOTIDE SEQUENCE</scope>
    <source>
        <strain evidence="2">Japan</strain>
    </source>
</reference>
<dbReference type="Proteomes" id="UP000822476">
    <property type="component" value="Unassembled WGS sequence"/>
</dbReference>